<keyword evidence="4" id="KW-0255">Endonuclease</keyword>
<protein>
    <submittedName>
        <fullName evidence="8">POK7 protein</fullName>
    </submittedName>
</protein>
<dbReference type="GO" id="GO:0016787">
    <property type="term" value="F:hydrolase activity"/>
    <property type="evidence" value="ECO:0007669"/>
    <property type="project" value="UniProtKB-KW"/>
</dbReference>
<keyword evidence="1" id="KW-0808">Transferase</keyword>
<name>A0A7K8GGY3_ORTSP</name>
<dbReference type="GO" id="GO:0035613">
    <property type="term" value="F:RNA stem-loop binding"/>
    <property type="evidence" value="ECO:0007669"/>
    <property type="project" value="TreeGrafter"/>
</dbReference>
<keyword evidence="5" id="KW-0378">Hydrolase</keyword>
<dbReference type="GO" id="GO:0003964">
    <property type="term" value="F:RNA-directed DNA polymerase activity"/>
    <property type="evidence" value="ECO:0007669"/>
    <property type="project" value="UniProtKB-KW"/>
</dbReference>
<dbReference type="EMBL" id="VZTJ01002876">
    <property type="protein sequence ID" value="NXC03631.1"/>
    <property type="molecule type" value="Genomic_DNA"/>
</dbReference>
<reference evidence="8 9" key="1">
    <citation type="submission" date="2019-09" db="EMBL/GenBank/DDBJ databases">
        <title>Bird 10,000 Genomes (B10K) Project - Family phase.</title>
        <authorList>
            <person name="Zhang G."/>
        </authorList>
    </citation>
    <scope>NUCLEOTIDE SEQUENCE [LARGE SCALE GENOMIC DNA]</scope>
    <source>
        <strain evidence="8">B10K-DU-029-32</strain>
        <tissue evidence="8">Liver or heart</tissue>
    </source>
</reference>
<dbReference type="PANTHER" id="PTHR41694:SF3">
    <property type="entry name" value="RNA-DIRECTED DNA POLYMERASE-RELATED"/>
    <property type="match status" value="1"/>
</dbReference>
<evidence type="ECO:0000256" key="5">
    <source>
        <dbReference type="ARBA" id="ARBA00022801"/>
    </source>
</evidence>
<dbReference type="AlphaFoldDB" id="A0A7K8GGY3"/>
<dbReference type="Gene3D" id="3.30.420.10">
    <property type="entry name" value="Ribonuclease H-like superfamily/Ribonuclease H"/>
    <property type="match status" value="1"/>
</dbReference>
<evidence type="ECO:0000313" key="8">
    <source>
        <dbReference type="EMBL" id="NXC03631.1"/>
    </source>
</evidence>
<feature type="non-terminal residue" evidence="8">
    <location>
        <position position="1"/>
    </location>
</feature>
<evidence type="ECO:0000256" key="1">
    <source>
        <dbReference type="ARBA" id="ARBA00022679"/>
    </source>
</evidence>
<keyword evidence="3" id="KW-0540">Nuclease</keyword>
<keyword evidence="9" id="KW-1185">Reference proteome</keyword>
<dbReference type="InterPro" id="IPR012337">
    <property type="entry name" value="RNaseH-like_sf"/>
</dbReference>
<feature type="domain" description="Integrase catalytic" evidence="7">
    <location>
        <begin position="1"/>
        <end position="64"/>
    </location>
</feature>
<dbReference type="InterPro" id="IPR001584">
    <property type="entry name" value="Integrase_cat-core"/>
</dbReference>
<dbReference type="InterPro" id="IPR036397">
    <property type="entry name" value="RNaseH_sf"/>
</dbReference>
<dbReference type="Proteomes" id="UP000526602">
    <property type="component" value="Unassembled WGS sequence"/>
</dbReference>
<comment type="caution">
    <text evidence="8">The sequence shown here is derived from an EMBL/GenBank/DDBJ whole genome shotgun (WGS) entry which is preliminary data.</text>
</comment>
<sequence>CHVEKHLYGCFAALGIPAEIKTDYGLAYTSLRFTRFCNVWGIKHVTGAPHNPTQQAIVECANQT</sequence>
<organism evidence="8 9">
    <name type="scientific">Orthonyx spaldingii</name>
    <name type="common">Chowchilla</name>
    <dbReference type="NCBI Taxonomy" id="38397"/>
    <lineage>
        <taxon>Eukaryota</taxon>
        <taxon>Metazoa</taxon>
        <taxon>Chordata</taxon>
        <taxon>Craniata</taxon>
        <taxon>Vertebrata</taxon>
        <taxon>Euteleostomi</taxon>
        <taxon>Archelosauria</taxon>
        <taxon>Archosauria</taxon>
        <taxon>Dinosauria</taxon>
        <taxon>Saurischia</taxon>
        <taxon>Theropoda</taxon>
        <taxon>Coelurosauria</taxon>
        <taxon>Aves</taxon>
        <taxon>Neognathae</taxon>
        <taxon>Neoaves</taxon>
        <taxon>Telluraves</taxon>
        <taxon>Australaves</taxon>
        <taxon>Passeriformes</taxon>
        <taxon>Corvoidea</taxon>
        <taxon>Orthonychidae</taxon>
        <taxon>Orthonyx</taxon>
    </lineage>
</organism>
<dbReference type="PANTHER" id="PTHR41694">
    <property type="entry name" value="ENDOGENOUS RETROVIRUS GROUP K MEMBER POL PROTEIN"/>
    <property type="match status" value="1"/>
</dbReference>
<gene>
    <name evidence="8" type="primary">Ervk7_0</name>
    <name evidence="8" type="ORF">ORTSPA_R15867</name>
</gene>
<dbReference type="GO" id="GO:0015074">
    <property type="term" value="P:DNA integration"/>
    <property type="evidence" value="ECO:0007669"/>
    <property type="project" value="InterPro"/>
</dbReference>
<keyword evidence="2" id="KW-0548">Nucleotidyltransferase</keyword>
<accession>A0A7K8GGY3</accession>
<evidence type="ECO:0000259" key="7">
    <source>
        <dbReference type="PROSITE" id="PS50994"/>
    </source>
</evidence>
<feature type="non-terminal residue" evidence="8">
    <location>
        <position position="64"/>
    </location>
</feature>
<proteinExistence type="predicted"/>
<evidence type="ECO:0000256" key="3">
    <source>
        <dbReference type="ARBA" id="ARBA00022722"/>
    </source>
</evidence>
<dbReference type="SUPFAM" id="SSF53098">
    <property type="entry name" value="Ribonuclease H-like"/>
    <property type="match status" value="1"/>
</dbReference>
<keyword evidence="6" id="KW-0695">RNA-directed DNA polymerase</keyword>
<dbReference type="GO" id="GO:0004519">
    <property type="term" value="F:endonuclease activity"/>
    <property type="evidence" value="ECO:0007669"/>
    <property type="project" value="UniProtKB-KW"/>
</dbReference>
<evidence type="ECO:0000256" key="2">
    <source>
        <dbReference type="ARBA" id="ARBA00022695"/>
    </source>
</evidence>
<evidence type="ECO:0000256" key="4">
    <source>
        <dbReference type="ARBA" id="ARBA00022759"/>
    </source>
</evidence>
<dbReference type="PROSITE" id="PS50994">
    <property type="entry name" value="INTEGRASE"/>
    <property type="match status" value="1"/>
</dbReference>
<evidence type="ECO:0000313" key="9">
    <source>
        <dbReference type="Proteomes" id="UP000526602"/>
    </source>
</evidence>
<evidence type="ECO:0000256" key="6">
    <source>
        <dbReference type="ARBA" id="ARBA00022918"/>
    </source>
</evidence>